<sequence>MKHLISFILISYSTITVAQPMVNDEALISSLIERGVICEGLTSEEQQQALNIYLQKKINNKNTNSNDKDPNPTDTCISAKYKEKA</sequence>
<evidence type="ECO:0000313" key="2">
    <source>
        <dbReference type="EMBL" id="MDE1241667.1"/>
    </source>
</evidence>
<name>A0A9X4EUC7_9VIBR</name>
<evidence type="ECO:0000313" key="8">
    <source>
        <dbReference type="Proteomes" id="UP001241226"/>
    </source>
</evidence>
<evidence type="ECO:0000313" key="5">
    <source>
        <dbReference type="EMBL" id="WGK83783.1"/>
    </source>
</evidence>
<dbReference type="EMBL" id="CP118712">
    <property type="protein sequence ID" value="WGK87696.1"/>
    <property type="molecule type" value="Genomic_DNA"/>
</dbReference>
<dbReference type="EMBL" id="JAKNBA010000007">
    <property type="protein sequence ID" value="MDE1241667.1"/>
    <property type="molecule type" value="Genomic_DNA"/>
</dbReference>
<gene>
    <name evidence="4" type="ORF">L9W73_07865</name>
    <name evidence="2" type="ORF">L9W94_05795</name>
    <name evidence="3" type="ORF">L9X51_17005</name>
    <name evidence="5" type="ORF">PYE51_15365</name>
    <name evidence="6" type="ORF">PYE67_16475</name>
</gene>
<dbReference type="RefSeq" id="WP_053310581.1">
    <property type="nucleotide sequence ID" value="NZ_CALYLG010000242.1"/>
</dbReference>
<evidence type="ECO:0000313" key="7">
    <source>
        <dbReference type="Proteomes" id="UP001140979"/>
    </source>
</evidence>
<evidence type="ECO:0000313" key="4">
    <source>
        <dbReference type="EMBL" id="MDE1357217.1"/>
    </source>
</evidence>
<dbReference type="Proteomes" id="UP001241226">
    <property type="component" value="Chromosome 2"/>
</dbReference>
<dbReference type="EMBL" id="CP118710">
    <property type="protein sequence ID" value="WGK83783.1"/>
    <property type="molecule type" value="Genomic_DNA"/>
</dbReference>
<feature type="region of interest" description="Disordered" evidence="1">
    <location>
        <begin position="60"/>
        <end position="85"/>
    </location>
</feature>
<dbReference type="Proteomes" id="UP001239257">
    <property type="component" value="Chromosome 2"/>
</dbReference>
<dbReference type="Proteomes" id="UP001140979">
    <property type="component" value="Unassembled WGS sequence"/>
</dbReference>
<evidence type="ECO:0000313" key="3">
    <source>
        <dbReference type="EMBL" id="MDE1348097.1"/>
    </source>
</evidence>
<proteinExistence type="predicted"/>
<dbReference type="AlphaFoldDB" id="A0A9X4EUC7"/>
<dbReference type="Proteomes" id="UP001140978">
    <property type="component" value="Unassembled WGS sequence"/>
</dbReference>
<accession>A0A9X4EUC7</accession>
<evidence type="ECO:0000256" key="1">
    <source>
        <dbReference type="SAM" id="MobiDB-lite"/>
    </source>
</evidence>
<reference evidence="2 8" key="1">
    <citation type="submission" date="2022-02" db="EMBL/GenBank/DDBJ databases">
        <title>Emergence and expansion in Europe of a Vibrio aestuarianus clonal complex pathogenic for oysters.</title>
        <authorList>
            <person name="Mesnil A."/>
            <person name="Travers M.-A."/>
        </authorList>
    </citation>
    <scope>NUCLEOTIDE SEQUENCE</scope>
    <source>
        <strain evidence="4">151-ITT-15-cp-1</strain>
        <strain evidence="2">19_064_11T1</strain>
        <strain evidence="3">19_064_15T1</strain>
        <strain evidence="6 8">U17</strain>
        <strain evidence="5">U29</strain>
    </source>
</reference>
<dbReference type="Proteomes" id="UP001140973">
    <property type="component" value="Unassembled WGS sequence"/>
</dbReference>
<evidence type="ECO:0000313" key="6">
    <source>
        <dbReference type="EMBL" id="WGK87696.1"/>
    </source>
</evidence>
<protein>
    <submittedName>
        <fullName evidence="2">Uncharacterized protein</fullName>
    </submittedName>
</protein>
<dbReference type="EMBL" id="JAKNAP010000020">
    <property type="protein sequence ID" value="MDE1357217.1"/>
    <property type="molecule type" value="Genomic_DNA"/>
</dbReference>
<dbReference type="EMBL" id="JAKNAX010000076">
    <property type="protein sequence ID" value="MDE1348097.1"/>
    <property type="molecule type" value="Genomic_DNA"/>
</dbReference>
<organism evidence="2 7">
    <name type="scientific">Vibrio aestuarianus</name>
    <dbReference type="NCBI Taxonomy" id="28171"/>
    <lineage>
        <taxon>Bacteria</taxon>
        <taxon>Pseudomonadati</taxon>
        <taxon>Pseudomonadota</taxon>
        <taxon>Gammaproteobacteria</taxon>
        <taxon>Vibrionales</taxon>
        <taxon>Vibrionaceae</taxon>
        <taxon>Vibrio</taxon>
    </lineage>
</organism>